<dbReference type="PATRIC" id="fig|1121014.3.peg.1876"/>
<sequence>MSLSKQLHRALFALPLLGVALLATQTPPPKPGAVVETVVATGLACEPANRDAGPLGLARVPGDLGLLTRRLNCNA</sequence>
<dbReference type="RefSeq" id="WP_034224264.1">
    <property type="nucleotide sequence ID" value="NZ_AVCJ01000023.1"/>
</dbReference>
<protein>
    <submittedName>
        <fullName evidence="2">Uncharacterized protein</fullName>
    </submittedName>
</protein>
<accession>A0A087MH84</accession>
<gene>
    <name evidence="2" type="ORF">N788_04935</name>
</gene>
<evidence type="ECO:0000256" key="1">
    <source>
        <dbReference type="SAM" id="SignalP"/>
    </source>
</evidence>
<keyword evidence="1" id="KW-0732">Signal</keyword>
<evidence type="ECO:0000313" key="2">
    <source>
        <dbReference type="EMBL" id="KFL36237.1"/>
    </source>
</evidence>
<dbReference type="Proteomes" id="UP000029085">
    <property type="component" value="Unassembled WGS sequence"/>
</dbReference>
<organism evidence="2 3">
    <name type="scientific">Arenimonas donghaensis DSM 18148 = HO3-R19</name>
    <dbReference type="NCBI Taxonomy" id="1121014"/>
    <lineage>
        <taxon>Bacteria</taxon>
        <taxon>Pseudomonadati</taxon>
        <taxon>Pseudomonadota</taxon>
        <taxon>Gammaproteobacteria</taxon>
        <taxon>Lysobacterales</taxon>
        <taxon>Lysobacteraceae</taxon>
        <taxon>Arenimonas</taxon>
    </lineage>
</organism>
<reference evidence="3" key="1">
    <citation type="submission" date="2013-08" db="EMBL/GenBank/DDBJ databases">
        <title>Genome sequencing of Arenimonas donghaensis.</title>
        <authorList>
            <person name="Chen F."/>
            <person name="Wang G."/>
        </authorList>
    </citation>
    <scope>NUCLEOTIDE SEQUENCE [LARGE SCALE GENOMIC DNA]</scope>
    <source>
        <strain evidence="3">HO3-R19</strain>
    </source>
</reference>
<comment type="caution">
    <text evidence="2">The sequence shown here is derived from an EMBL/GenBank/DDBJ whole genome shotgun (WGS) entry which is preliminary data.</text>
</comment>
<feature type="chain" id="PRO_5001826250" evidence="1">
    <location>
        <begin position="26"/>
        <end position="75"/>
    </location>
</feature>
<dbReference type="STRING" id="1121014.N788_04935"/>
<keyword evidence="3" id="KW-1185">Reference proteome</keyword>
<dbReference type="AlphaFoldDB" id="A0A087MH84"/>
<evidence type="ECO:0000313" key="3">
    <source>
        <dbReference type="Proteomes" id="UP000029085"/>
    </source>
</evidence>
<proteinExistence type="predicted"/>
<dbReference type="OrthoDB" id="5966764at2"/>
<dbReference type="EMBL" id="AVCJ01000023">
    <property type="protein sequence ID" value="KFL36237.1"/>
    <property type="molecule type" value="Genomic_DNA"/>
</dbReference>
<name>A0A087MH84_9GAMM</name>
<feature type="signal peptide" evidence="1">
    <location>
        <begin position="1"/>
        <end position="25"/>
    </location>
</feature>
<reference evidence="2 3" key="2">
    <citation type="journal article" date="2015" name="Stand. Genomic Sci.">
        <title>High quality draft genomic sequence of Arenimonas donghaensis DSM 18148(T).</title>
        <authorList>
            <person name="Chen F."/>
            <person name="Wang H."/>
            <person name="Cao Y."/>
            <person name="Li X."/>
            <person name="Wang G."/>
        </authorList>
    </citation>
    <scope>NUCLEOTIDE SEQUENCE [LARGE SCALE GENOMIC DNA]</scope>
    <source>
        <strain evidence="2 3">HO3-R19</strain>
    </source>
</reference>